<accession>A0A286G9H3</accession>
<dbReference type="EMBL" id="OCNH01000003">
    <property type="protein sequence ID" value="SOD92180.1"/>
    <property type="molecule type" value="Genomic_DNA"/>
</dbReference>
<organism evidence="1 2">
    <name type="scientific">Spirosoma fluviale</name>
    <dbReference type="NCBI Taxonomy" id="1597977"/>
    <lineage>
        <taxon>Bacteria</taxon>
        <taxon>Pseudomonadati</taxon>
        <taxon>Bacteroidota</taxon>
        <taxon>Cytophagia</taxon>
        <taxon>Cytophagales</taxon>
        <taxon>Cytophagaceae</taxon>
        <taxon>Spirosoma</taxon>
    </lineage>
</organism>
<gene>
    <name evidence="1" type="ORF">SAMN06269250_3843</name>
</gene>
<sequence length="865" mass="95571">MALIQVLSTTRVGQLTGSTDLGAQHPKWPLLVDAQHFPLLNDTGHWGAQGADLGANTEHSDGRLYIFFGDTTKTQNSPNKQNTDLVAWTDETNVLEHGGHLALGLNFTLPFEPTSVPGQPDWRFCGKCSTLFWDGDAHFKGVCSKGRGHTAIGLRFVLPFEPTSVSGQPEWRFCGKCAGLFWNGEANKGACPTGGMHEAIGFRFVIPFGTTAIAGQPNWRFCGNCRGLFWDGDANKGLCTGAPGGGFHLHGVLNNTGIFDPFSADPPIGQTLSLEVPNGAFSYAGKVYVFAGIGDPKYTNEPPRFGDPAVGAYLVSKARPDLPGPYRKEFLYSPRIGWCPTDERRNVLESHQPLGFKFIVSHSIPVSSTQQGDWRFCAKCATMFWDGDATDKGICSRGGSHKAVGFSYVLTHSVGEDSQNQANWHRCRKCAALFWNGNPQQRGLCPGGDTHEPTGVNLVMPHSSLNEDPHRQLNWRFCRKCGGLFWDGDGSFKGTCSTDGRGHEAIGFNFALAHDVNEDGQNQQHWRFCKKCAGLFWNGDQTNKGICPSGNSHEAIGFNFVLPHDVGDNAQNQHNWRFCGKCSGLFWDGDSGFKGTCSKDSRGHEAIGFNFVLPHNPGEDVHNQGGWRFCTKCSGLVWTQQPDLFSWVAPCVIQTAAHPGLPESPHPLGLVMFGFGFSATPGIRLAWMPLKTPSSPQLQDILYFTGNETEPWSNEADGAALLLSRANTYTHLSAAWLEGPQRWILLYSNAVDDLSAPNKFQLPTVARFGTTLFDWSEEIEIFNPLREQAYGKYMHKIGRDRIHPDVPPQQDPTKPEHDGWSYGAFLLNRFTEWNEHTRELTIYYLLSLSSPYQVQLMHSRLLIPD</sequence>
<keyword evidence="2" id="KW-1185">Reference proteome</keyword>
<dbReference type="RefSeq" id="WP_097127494.1">
    <property type="nucleotide sequence ID" value="NZ_OCNH01000003.1"/>
</dbReference>
<dbReference type="Proteomes" id="UP000219452">
    <property type="component" value="Unassembled WGS sequence"/>
</dbReference>
<dbReference type="AlphaFoldDB" id="A0A286G9H3"/>
<reference evidence="2" key="1">
    <citation type="submission" date="2017-09" db="EMBL/GenBank/DDBJ databases">
        <authorList>
            <person name="Varghese N."/>
            <person name="Submissions S."/>
        </authorList>
    </citation>
    <scope>NUCLEOTIDE SEQUENCE [LARGE SCALE GENOMIC DNA]</scope>
    <source>
        <strain evidence="2">DSM 29961</strain>
    </source>
</reference>
<name>A0A286G9H3_9BACT</name>
<protein>
    <submittedName>
        <fullName evidence="1">Uncharacterized protein</fullName>
    </submittedName>
</protein>
<evidence type="ECO:0000313" key="1">
    <source>
        <dbReference type="EMBL" id="SOD92180.1"/>
    </source>
</evidence>
<evidence type="ECO:0000313" key="2">
    <source>
        <dbReference type="Proteomes" id="UP000219452"/>
    </source>
</evidence>
<proteinExistence type="predicted"/>
<dbReference type="OrthoDB" id="5377264at2"/>